<comment type="caution">
    <text evidence="1">The sequence shown here is derived from an EMBL/GenBank/DDBJ whole genome shotgun (WGS) entry which is preliminary data.</text>
</comment>
<protein>
    <submittedName>
        <fullName evidence="1">Uncharacterized protein</fullName>
    </submittedName>
</protein>
<dbReference type="Proteomes" id="UP000030960">
    <property type="component" value="Unassembled WGS sequence"/>
</dbReference>
<dbReference type="EMBL" id="JSUQ01000060">
    <property type="protein sequence ID" value="KHQ49679.1"/>
    <property type="molecule type" value="Genomic_DNA"/>
</dbReference>
<evidence type="ECO:0000313" key="2">
    <source>
        <dbReference type="Proteomes" id="UP000030960"/>
    </source>
</evidence>
<dbReference type="AlphaFoldDB" id="A0A0B3SGF0"/>
<sequence length="114" mass="12270">MMRCPLGSSIMSTCSLMLVHLWFFSAATWISLSKWPMLPTIAMSFISRMCSMRITSLLPVVVMKISALDTTSSSVVTSKPSIAACRAQIGSISVTFTRAPAPRSEAAEPLPTSP</sequence>
<name>A0A0B3SGF0_9RHOB</name>
<organism evidence="1 2">
    <name type="scientific">Mameliella alba</name>
    <dbReference type="NCBI Taxonomy" id="561184"/>
    <lineage>
        <taxon>Bacteria</taxon>
        <taxon>Pseudomonadati</taxon>
        <taxon>Pseudomonadota</taxon>
        <taxon>Alphaproteobacteria</taxon>
        <taxon>Rhodobacterales</taxon>
        <taxon>Roseobacteraceae</taxon>
        <taxon>Mameliella</taxon>
    </lineage>
</organism>
<accession>A0A0B3SGF0</accession>
<evidence type="ECO:0000313" key="1">
    <source>
        <dbReference type="EMBL" id="KHQ49679.1"/>
    </source>
</evidence>
<gene>
    <name evidence="1" type="ORF">OA50_05780</name>
</gene>
<keyword evidence="2" id="KW-1185">Reference proteome</keyword>
<reference evidence="1 2" key="1">
    <citation type="submission" date="2014-10" db="EMBL/GenBank/DDBJ databases">
        <title>Genome sequence of Ponticoccus sp. strain UMTAT08 isolated from clonal culture of toxic dinoflagellate Alexandrium tamiyavanichii.</title>
        <authorList>
            <person name="Gan H.Y."/>
            <person name="Muhd D.-D."/>
            <person name="Mohd Noor M.E."/>
            <person name="Yeong Y.S."/>
            <person name="Usup G."/>
        </authorList>
    </citation>
    <scope>NUCLEOTIDE SEQUENCE [LARGE SCALE GENOMIC DNA]</scope>
    <source>
        <strain evidence="1 2">UMTAT08</strain>
    </source>
</reference>
<proteinExistence type="predicted"/>